<dbReference type="InterPro" id="IPR001879">
    <property type="entry name" value="GPCR_2_extracellular_dom"/>
</dbReference>
<organism evidence="2 3">
    <name type="scientific">Holothuria leucospilota</name>
    <name type="common">Black long sea cucumber</name>
    <name type="synonym">Mertensiothuria leucospilota</name>
    <dbReference type="NCBI Taxonomy" id="206669"/>
    <lineage>
        <taxon>Eukaryota</taxon>
        <taxon>Metazoa</taxon>
        <taxon>Echinodermata</taxon>
        <taxon>Eleutherozoa</taxon>
        <taxon>Echinozoa</taxon>
        <taxon>Holothuroidea</taxon>
        <taxon>Aspidochirotacea</taxon>
        <taxon>Aspidochirotida</taxon>
        <taxon>Holothuriidae</taxon>
        <taxon>Holothuria</taxon>
    </lineage>
</organism>
<gene>
    <name evidence="2" type="ORF">HOLleu_34506</name>
</gene>
<dbReference type="GO" id="GO:0004930">
    <property type="term" value="F:G protein-coupled receptor activity"/>
    <property type="evidence" value="ECO:0007669"/>
    <property type="project" value="InterPro"/>
</dbReference>
<sequence length="190" mass="21780">MCEPDNTSDYKGHFEWTWTRAGDYAYLPCPNGGWGLNSEPAVAYRPCFPPYNIPHVVWMNYFKSYWGEPNTQACRWSSETTNKLLELKNELVAEIKEMILERTNNISIIIDILREANFVLRFAPYLTGEDVRYTASIAELSVRSGIEGVYLLDRSIGKEVVKLADKLLDLDTSILQEAEDACLRFVDSYC</sequence>
<accession>A0A9Q0YNC1</accession>
<comment type="caution">
    <text evidence="2">The sequence shown here is derived from an EMBL/GenBank/DDBJ whole genome shotgun (WGS) entry which is preliminary data.</text>
</comment>
<name>A0A9Q0YNC1_HOLLE</name>
<dbReference type="GO" id="GO:0016020">
    <property type="term" value="C:membrane"/>
    <property type="evidence" value="ECO:0007669"/>
    <property type="project" value="InterPro"/>
</dbReference>
<dbReference type="EMBL" id="JAIZAY010000018">
    <property type="protein sequence ID" value="KAJ8024566.1"/>
    <property type="molecule type" value="Genomic_DNA"/>
</dbReference>
<dbReference type="AlphaFoldDB" id="A0A9Q0YNC1"/>
<feature type="domain" description="G-protein coupled receptors family 2 profile 1" evidence="1">
    <location>
        <begin position="1"/>
        <end position="78"/>
    </location>
</feature>
<evidence type="ECO:0000313" key="2">
    <source>
        <dbReference type="EMBL" id="KAJ8024566.1"/>
    </source>
</evidence>
<keyword evidence="3" id="KW-1185">Reference proteome</keyword>
<evidence type="ECO:0000313" key="3">
    <source>
        <dbReference type="Proteomes" id="UP001152320"/>
    </source>
</evidence>
<proteinExistence type="predicted"/>
<reference evidence="2" key="1">
    <citation type="submission" date="2021-10" db="EMBL/GenBank/DDBJ databases">
        <title>Tropical sea cucumber genome reveals ecological adaptation and Cuvierian tubules defense mechanism.</title>
        <authorList>
            <person name="Chen T."/>
        </authorList>
    </citation>
    <scope>NUCLEOTIDE SEQUENCE</scope>
    <source>
        <strain evidence="2">Nanhai2018</strain>
        <tissue evidence="2">Muscle</tissue>
    </source>
</reference>
<evidence type="ECO:0000259" key="1">
    <source>
        <dbReference type="PROSITE" id="PS50227"/>
    </source>
</evidence>
<protein>
    <recommendedName>
        <fullName evidence="1">G-protein coupled receptors family 2 profile 1 domain-containing protein</fullName>
    </recommendedName>
</protein>
<dbReference type="OrthoDB" id="10037534at2759"/>
<dbReference type="PROSITE" id="PS50227">
    <property type="entry name" value="G_PROTEIN_RECEP_F2_3"/>
    <property type="match status" value="1"/>
</dbReference>
<dbReference type="Proteomes" id="UP001152320">
    <property type="component" value="Chromosome 18"/>
</dbReference>